<proteinExistence type="inferred from homology"/>
<feature type="domain" description="ABC transmembrane type-1" evidence="8">
    <location>
        <begin position="119"/>
        <end position="337"/>
    </location>
</feature>
<name>A0A2N5ZG76_MUIH1</name>
<keyword evidence="2 7" id="KW-0813">Transport</keyword>
<feature type="transmembrane region" description="Helical" evidence="7">
    <location>
        <begin position="9"/>
        <end position="30"/>
    </location>
</feature>
<dbReference type="GO" id="GO:0055085">
    <property type="term" value="P:transmembrane transport"/>
    <property type="evidence" value="ECO:0007669"/>
    <property type="project" value="InterPro"/>
</dbReference>
<dbReference type="Gene3D" id="1.10.3720.10">
    <property type="entry name" value="MetI-like"/>
    <property type="match status" value="1"/>
</dbReference>
<dbReference type="SUPFAM" id="SSF161098">
    <property type="entry name" value="MetI-like"/>
    <property type="match status" value="1"/>
</dbReference>
<feature type="transmembrane region" description="Helical" evidence="7">
    <location>
        <begin position="211"/>
        <end position="233"/>
    </location>
</feature>
<feature type="transmembrane region" description="Helical" evidence="7">
    <location>
        <begin position="314"/>
        <end position="340"/>
    </location>
</feature>
<evidence type="ECO:0000256" key="6">
    <source>
        <dbReference type="ARBA" id="ARBA00023136"/>
    </source>
</evidence>
<feature type="transmembrane region" description="Helical" evidence="7">
    <location>
        <begin position="125"/>
        <end position="146"/>
    </location>
</feature>
<keyword evidence="3" id="KW-1003">Cell membrane</keyword>
<evidence type="ECO:0000259" key="8">
    <source>
        <dbReference type="PROSITE" id="PS50928"/>
    </source>
</evidence>
<dbReference type="CDD" id="cd06261">
    <property type="entry name" value="TM_PBP2"/>
    <property type="match status" value="1"/>
</dbReference>
<evidence type="ECO:0000256" key="3">
    <source>
        <dbReference type="ARBA" id="ARBA00022475"/>
    </source>
</evidence>
<feature type="transmembrane region" description="Helical" evidence="7">
    <location>
        <begin position="158"/>
        <end position="179"/>
    </location>
</feature>
<keyword evidence="5 7" id="KW-1133">Transmembrane helix</keyword>
<comment type="subcellular location">
    <subcellularLocation>
        <location evidence="1 7">Cell membrane</location>
        <topology evidence="1 7">Multi-pass membrane protein</topology>
    </subcellularLocation>
</comment>
<evidence type="ECO:0000313" key="10">
    <source>
        <dbReference type="Proteomes" id="UP000234857"/>
    </source>
</evidence>
<evidence type="ECO:0000313" key="9">
    <source>
        <dbReference type="EMBL" id="PLX17708.1"/>
    </source>
</evidence>
<accession>A0A2N5ZG76</accession>
<dbReference type="InterPro" id="IPR035906">
    <property type="entry name" value="MetI-like_sf"/>
</dbReference>
<gene>
    <name evidence="9" type="ORF">C0601_06665</name>
</gene>
<reference evidence="9 10" key="1">
    <citation type="submission" date="2017-11" db="EMBL/GenBank/DDBJ databases">
        <title>Genome-resolved metagenomics identifies genetic mobility, metabolic interactions, and unexpected diversity in perchlorate-reducing communities.</title>
        <authorList>
            <person name="Barnum T.P."/>
            <person name="Figueroa I.A."/>
            <person name="Carlstrom C.I."/>
            <person name="Lucas L.N."/>
            <person name="Engelbrektson A.L."/>
            <person name="Coates J.D."/>
        </authorList>
    </citation>
    <scope>NUCLEOTIDE SEQUENCE [LARGE SCALE GENOMIC DNA]</scope>
    <source>
        <strain evidence="9">BM706</strain>
    </source>
</reference>
<dbReference type="Pfam" id="PF00528">
    <property type="entry name" value="BPD_transp_1"/>
    <property type="match status" value="1"/>
</dbReference>
<dbReference type="PANTHER" id="PTHR30465:SF66">
    <property type="entry name" value="INNER MEMBRANE ABC TRANSPORTER PERMEASE PROTEIN YEJB"/>
    <property type="match status" value="1"/>
</dbReference>
<dbReference type="EMBL" id="PKTG01000083">
    <property type="protein sequence ID" value="PLX17708.1"/>
    <property type="molecule type" value="Genomic_DNA"/>
</dbReference>
<protein>
    <submittedName>
        <fullName evidence="9">Peptide ABC transporter permease</fullName>
    </submittedName>
</protein>
<comment type="caution">
    <text evidence="9">The sequence shown here is derived from an EMBL/GenBank/DDBJ whole genome shotgun (WGS) entry which is preliminary data.</text>
</comment>
<organism evidence="9 10">
    <name type="scientific">Muiribacterium halophilum</name>
    <dbReference type="NCBI Taxonomy" id="2053465"/>
    <lineage>
        <taxon>Bacteria</taxon>
        <taxon>Candidatus Muiribacteriota</taxon>
        <taxon>Candidatus Muiribacteriia</taxon>
        <taxon>Candidatus Muiribacteriales</taxon>
        <taxon>Candidatus Muiribacteriaceae</taxon>
        <taxon>Candidatus Muiribacterium</taxon>
    </lineage>
</organism>
<evidence type="ECO:0000256" key="7">
    <source>
        <dbReference type="RuleBase" id="RU363032"/>
    </source>
</evidence>
<dbReference type="InterPro" id="IPR000515">
    <property type="entry name" value="MetI-like"/>
</dbReference>
<dbReference type="PROSITE" id="PS50928">
    <property type="entry name" value="ABC_TM1"/>
    <property type="match status" value="1"/>
</dbReference>
<dbReference type="PANTHER" id="PTHR30465">
    <property type="entry name" value="INNER MEMBRANE ABC TRANSPORTER"/>
    <property type="match status" value="1"/>
</dbReference>
<keyword evidence="6 7" id="KW-0472">Membrane</keyword>
<dbReference type="Proteomes" id="UP000234857">
    <property type="component" value="Unassembled WGS sequence"/>
</dbReference>
<sequence length="347" mass="39178">MLTYFIRRILMVIPTFILITFLVFTVYRFVPGGPVEMAVVKYKQMQSTGELGSAGTSGSNEEVGKMSEEMMEKLKKIYGFDKPFYVGYAQWLYRLVIKQDMGESDRYSRPVWDVIKERFPISLRFGLIGFILSYSVCIPLGVWKAIKHGTKFDITSSAIVFIGYSVPGWVIGIVLLVYLGGGSFWDVFPLGGIHSQGYESLDFWGKVWDNIYHMILPAFCYMMGSFASMTMLMKNSLMENLGMDYVRTAFAKGLSEKVVIFKHALRNSIIPIATGLGQLFSLVLAGSFLIERVFNIHGFGLLGYNSLMDRDYPVMLGVLVIAALLRLVGNIISDFLYCVIDPRIRLD</sequence>
<feature type="transmembrane region" description="Helical" evidence="7">
    <location>
        <begin position="269"/>
        <end position="294"/>
    </location>
</feature>
<dbReference type="GO" id="GO:0042884">
    <property type="term" value="P:microcin transport"/>
    <property type="evidence" value="ECO:0007669"/>
    <property type="project" value="TreeGrafter"/>
</dbReference>
<comment type="similarity">
    <text evidence="7">Belongs to the binding-protein-dependent transport system permease family.</text>
</comment>
<evidence type="ECO:0000256" key="1">
    <source>
        <dbReference type="ARBA" id="ARBA00004651"/>
    </source>
</evidence>
<dbReference type="AlphaFoldDB" id="A0A2N5ZG76"/>
<evidence type="ECO:0000256" key="5">
    <source>
        <dbReference type="ARBA" id="ARBA00022989"/>
    </source>
</evidence>
<keyword evidence="4 7" id="KW-0812">Transmembrane</keyword>
<evidence type="ECO:0000256" key="2">
    <source>
        <dbReference type="ARBA" id="ARBA00022448"/>
    </source>
</evidence>
<dbReference type="GO" id="GO:0005886">
    <property type="term" value="C:plasma membrane"/>
    <property type="evidence" value="ECO:0007669"/>
    <property type="project" value="UniProtKB-SubCell"/>
</dbReference>
<evidence type="ECO:0000256" key="4">
    <source>
        <dbReference type="ARBA" id="ARBA00022692"/>
    </source>
</evidence>